<evidence type="ECO:0000259" key="4">
    <source>
        <dbReference type="PROSITE" id="PS50846"/>
    </source>
</evidence>
<dbReference type="PANTHER" id="PTHR46594">
    <property type="entry name" value="P-TYPE CATION-TRANSPORTING ATPASE"/>
    <property type="match status" value="1"/>
</dbReference>
<name>A0A1G7MXZ7_9FIRM</name>
<organism evidence="5 6">
    <name type="scientific">Sporolituus thermophilus DSM 23256</name>
    <dbReference type="NCBI Taxonomy" id="1123285"/>
    <lineage>
        <taxon>Bacteria</taxon>
        <taxon>Bacillati</taxon>
        <taxon>Bacillota</taxon>
        <taxon>Negativicutes</taxon>
        <taxon>Selenomonadales</taxon>
        <taxon>Sporomusaceae</taxon>
        <taxon>Sporolituus</taxon>
    </lineage>
</organism>
<dbReference type="Proteomes" id="UP000243333">
    <property type="component" value="Unassembled WGS sequence"/>
</dbReference>
<dbReference type="PANTHER" id="PTHR46594:SF4">
    <property type="entry name" value="P-TYPE CATION-TRANSPORTING ATPASE"/>
    <property type="match status" value="1"/>
</dbReference>
<gene>
    <name evidence="5" type="ORF">SAMN05660235_02345</name>
</gene>
<dbReference type="PRINTS" id="PR00946">
    <property type="entry name" value="HGSCAVENGER"/>
</dbReference>
<dbReference type="OrthoDB" id="9813965at2"/>
<protein>
    <recommendedName>
        <fullName evidence="1">Copper chaperone CopZ</fullName>
    </recommendedName>
</protein>
<keyword evidence="3" id="KW-0186">Copper</keyword>
<dbReference type="Pfam" id="PF00403">
    <property type="entry name" value="HMA"/>
    <property type="match status" value="1"/>
</dbReference>
<dbReference type="InterPro" id="IPR006121">
    <property type="entry name" value="HMA_dom"/>
</dbReference>
<reference evidence="6" key="1">
    <citation type="submission" date="2016-10" db="EMBL/GenBank/DDBJ databases">
        <authorList>
            <person name="Varghese N."/>
            <person name="Submissions S."/>
        </authorList>
    </citation>
    <scope>NUCLEOTIDE SEQUENCE [LARGE SCALE GENOMIC DNA]</scope>
    <source>
        <strain evidence="6">DSM 23256</strain>
    </source>
</reference>
<dbReference type="InterPro" id="IPR017969">
    <property type="entry name" value="Heavy-metal-associated_CS"/>
</dbReference>
<dbReference type="SUPFAM" id="SSF55008">
    <property type="entry name" value="HMA, heavy metal-associated domain"/>
    <property type="match status" value="1"/>
</dbReference>
<dbReference type="NCBIfam" id="TIGR00003">
    <property type="entry name" value="copper ion binding protein"/>
    <property type="match status" value="1"/>
</dbReference>
<dbReference type="PROSITE" id="PS01047">
    <property type="entry name" value="HMA_1"/>
    <property type="match status" value="1"/>
</dbReference>
<dbReference type="InterPro" id="IPR006122">
    <property type="entry name" value="HMA_Cu_ion-bd"/>
</dbReference>
<dbReference type="Gene3D" id="3.30.70.100">
    <property type="match status" value="1"/>
</dbReference>
<keyword evidence="2" id="KW-0479">Metal-binding</keyword>
<dbReference type="RefSeq" id="WP_093691089.1">
    <property type="nucleotide sequence ID" value="NZ_FNBU01000020.1"/>
</dbReference>
<feature type="domain" description="HMA" evidence="4">
    <location>
        <begin position="13"/>
        <end position="79"/>
    </location>
</feature>
<dbReference type="PROSITE" id="PS50846">
    <property type="entry name" value="HMA_2"/>
    <property type="match status" value="1"/>
</dbReference>
<dbReference type="AlphaFoldDB" id="A0A1G7MXZ7"/>
<dbReference type="EMBL" id="FNBU01000020">
    <property type="protein sequence ID" value="SDF66715.1"/>
    <property type="molecule type" value="Genomic_DNA"/>
</dbReference>
<evidence type="ECO:0000256" key="1">
    <source>
        <dbReference type="ARBA" id="ARBA00015313"/>
    </source>
</evidence>
<dbReference type="STRING" id="1123285.SAMN05660235_02345"/>
<sequence>MCKHCGCHGGKLEKVTLTVEGMSCGHCQAAVEKAVRGLPGVMAAEVDLAAKTLTVDFDAAKSGLADIKKAVEDAGYTVK</sequence>
<dbReference type="InterPro" id="IPR001802">
    <property type="entry name" value="MerP/CopZ"/>
</dbReference>
<proteinExistence type="predicted"/>
<accession>A0A1G7MXZ7</accession>
<evidence type="ECO:0000256" key="3">
    <source>
        <dbReference type="ARBA" id="ARBA00023008"/>
    </source>
</evidence>
<dbReference type="GO" id="GO:0005507">
    <property type="term" value="F:copper ion binding"/>
    <property type="evidence" value="ECO:0007669"/>
    <property type="project" value="InterPro"/>
</dbReference>
<evidence type="ECO:0000256" key="2">
    <source>
        <dbReference type="ARBA" id="ARBA00022723"/>
    </source>
</evidence>
<dbReference type="InterPro" id="IPR036163">
    <property type="entry name" value="HMA_dom_sf"/>
</dbReference>
<dbReference type="CDD" id="cd00371">
    <property type="entry name" value="HMA"/>
    <property type="match status" value="1"/>
</dbReference>
<keyword evidence="6" id="KW-1185">Reference proteome</keyword>
<evidence type="ECO:0000313" key="6">
    <source>
        <dbReference type="Proteomes" id="UP000243333"/>
    </source>
</evidence>
<evidence type="ECO:0000313" key="5">
    <source>
        <dbReference type="EMBL" id="SDF66715.1"/>
    </source>
</evidence>
<dbReference type="FunFam" id="3.30.70.100:FF:000005">
    <property type="entry name" value="Copper-exporting P-type ATPase A"/>
    <property type="match status" value="1"/>
</dbReference>